<organism evidence="1">
    <name type="scientific">Hexamita inflata</name>
    <dbReference type="NCBI Taxonomy" id="28002"/>
    <lineage>
        <taxon>Eukaryota</taxon>
        <taxon>Metamonada</taxon>
        <taxon>Diplomonadida</taxon>
        <taxon>Hexamitidae</taxon>
        <taxon>Hexamitinae</taxon>
        <taxon>Hexamita</taxon>
    </lineage>
</organism>
<proteinExistence type="predicted"/>
<accession>A0AA86U1F2</accession>
<dbReference type="EMBL" id="CAXDID020000406">
    <property type="protein sequence ID" value="CAL6088193.1"/>
    <property type="molecule type" value="Genomic_DNA"/>
</dbReference>
<evidence type="ECO:0000313" key="2">
    <source>
        <dbReference type="EMBL" id="CAI9943527.1"/>
    </source>
</evidence>
<dbReference type="EMBL" id="CATOUU010000639">
    <property type="protein sequence ID" value="CAI9936654.1"/>
    <property type="molecule type" value="Genomic_DNA"/>
</dbReference>
<dbReference type="Proteomes" id="UP001642409">
    <property type="component" value="Unassembled WGS sequence"/>
</dbReference>
<dbReference type="AlphaFoldDB" id="A0AA86U1F2"/>
<protein>
    <submittedName>
        <fullName evidence="3">Hypothetical_protein</fullName>
    </submittedName>
</protein>
<gene>
    <name evidence="1" type="ORF">HINF_LOCUS24299</name>
    <name evidence="2" type="ORF">HINF_LOCUS31172</name>
    <name evidence="3" type="ORF">HINF_LOCUS39080</name>
    <name evidence="4" type="ORF">HINF_LOCUS64008</name>
</gene>
<sequence length="148" mass="17191">MLQHRYINGCISEIYSRIRTKHASQSHLLLLEWALTFLLQCKRDVHFNCKHESGICVCCLIAARNKIVHSALSGKCIRLRIMHSEYNFGLKIAHFVQCITKCQVGLEKRKIVQTTIVQVMTWQSIGDELIIGRIFEFLNFFKQQQGIL</sequence>
<reference evidence="1" key="1">
    <citation type="submission" date="2023-06" db="EMBL/GenBank/DDBJ databases">
        <authorList>
            <person name="Kurt Z."/>
        </authorList>
    </citation>
    <scope>NUCLEOTIDE SEQUENCE</scope>
</reference>
<reference evidence="3 5" key="2">
    <citation type="submission" date="2024-07" db="EMBL/GenBank/DDBJ databases">
        <authorList>
            <person name="Akdeniz Z."/>
        </authorList>
    </citation>
    <scope>NUCLEOTIDE SEQUENCE [LARGE SCALE GENOMIC DNA]</scope>
</reference>
<name>A0AA86U1F2_9EUKA</name>
<keyword evidence="5" id="KW-1185">Reference proteome</keyword>
<dbReference type="EMBL" id="CATOUU010000716">
    <property type="protein sequence ID" value="CAI9943527.1"/>
    <property type="molecule type" value="Genomic_DNA"/>
</dbReference>
<evidence type="ECO:0000313" key="5">
    <source>
        <dbReference type="Proteomes" id="UP001642409"/>
    </source>
</evidence>
<dbReference type="EMBL" id="CAXDID020000150">
    <property type="protein sequence ID" value="CAL6041427.1"/>
    <property type="molecule type" value="Genomic_DNA"/>
</dbReference>
<comment type="caution">
    <text evidence="1">The sequence shown here is derived from an EMBL/GenBank/DDBJ whole genome shotgun (WGS) entry which is preliminary data.</text>
</comment>
<evidence type="ECO:0000313" key="3">
    <source>
        <dbReference type="EMBL" id="CAL6041427.1"/>
    </source>
</evidence>
<evidence type="ECO:0000313" key="4">
    <source>
        <dbReference type="EMBL" id="CAL6088193.1"/>
    </source>
</evidence>
<evidence type="ECO:0000313" key="1">
    <source>
        <dbReference type="EMBL" id="CAI9936654.1"/>
    </source>
</evidence>